<reference evidence="5" key="1">
    <citation type="submission" date="2022-01" db="EMBL/GenBank/DDBJ databases">
        <title>Novel bile acid biosynthetic pathways are enriched in the microbiome of centenarians.</title>
        <authorList>
            <person name="Sato Y."/>
            <person name="Atarashi K."/>
            <person name="Plichta R.D."/>
            <person name="Arai Y."/>
            <person name="Sasajima S."/>
            <person name="Kearney M.S."/>
            <person name="Suda W."/>
            <person name="Takeshita K."/>
            <person name="Sasaki T."/>
            <person name="Okamoto S."/>
            <person name="Skelly N.A."/>
            <person name="Okamura Y."/>
            <person name="Vlamakis H."/>
            <person name="Li Y."/>
            <person name="Tanoue T."/>
            <person name="Takei H."/>
            <person name="Nittono H."/>
            <person name="Narushima S."/>
            <person name="Irie J."/>
            <person name="Itoh H."/>
            <person name="Moriya K."/>
            <person name="Sugiura Y."/>
            <person name="Suematsu M."/>
            <person name="Moritoki N."/>
            <person name="Shibata S."/>
            <person name="Littman R.D."/>
            <person name="Fischbach A.M."/>
            <person name="Uwamino Y."/>
            <person name="Inoue T."/>
            <person name="Honda A."/>
            <person name="Hattori M."/>
            <person name="Murai T."/>
            <person name="Xavier J.R."/>
            <person name="Hirose N."/>
            <person name="Honda K."/>
        </authorList>
    </citation>
    <scope>NUCLEOTIDE SEQUENCE</scope>
    <source>
        <strain evidence="5">CE91-St16</strain>
    </source>
</reference>
<dbReference type="PROSITE" id="PS51257">
    <property type="entry name" value="PROKAR_LIPOPROTEIN"/>
    <property type="match status" value="1"/>
</dbReference>
<feature type="coiled-coil region" evidence="1">
    <location>
        <begin position="24"/>
        <end position="51"/>
    </location>
</feature>
<dbReference type="Gene3D" id="2.160.20.110">
    <property type="match status" value="2"/>
</dbReference>
<accession>A0AA37KQ83</accession>
<dbReference type="Pfam" id="PF16227">
    <property type="entry name" value="DUF4886"/>
    <property type="match status" value="1"/>
</dbReference>
<organism evidence="5 6">
    <name type="scientific">Alistipes finegoldii</name>
    <dbReference type="NCBI Taxonomy" id="214856"/>
    <lineage>
        <taxon>Bacteria</taxon>
        <taxon>Pseudomonadati</taxon>
        <taxon>Bacteroidota</taxon>
        <taxon>Bacteroidia</taxon>
        <taxon>Bacteroidales</taxon>
        <taxon>Rikenellaceae</taxon>
        <taxon>Alistipes</taxon>
    </lineage>
</organism>
<dbReference type="GO" id="GO:0016788">
    <property type="term" value="F:hydrolase activity, acting on ester bonds"/>
    <property type="evidence" value="ECO:0007669"/>
    <property type="project" value="UniProtKB-ARBA"/>
</dbReference>
<dbReference type="Proteomes" id="UP001055105">
    <property type="component" value="Unassembled WGS sequence"/>
</dbReference>
<feature type="domain" description="DUF4886" evidence="3">
    <location>
        <begin position="1114"/>
        <end position="1350"/>
    </location>
</feature>
<dbReference type="InterPro" id="IPR032149">
    <property type="entry name" value="DUF4988"/>
</dbReference>
<feature type="region of interest" description="Disordered" evidence="2">
    <location>
        <begin position="1388"/>
        <end position="1413"/>
    </location>
</feature>
<protein>
    <recommendedName>
        <fullName evidence="7">DUF4886 domain-containing protein</fullName>
    </recommendedName>
</protein>
<evidence type="ECO:0000313" key="6">
    <source>
        <dbReference type="Proteomes" id="UP001055105"/>
    </source>
</evidence>
<sequence>MKKILNIIILFAAVVFCGCSDFDDSELRGRIDGYKNRIEALKAKAETLGKQLADLSYLTNGNVITTVSQDADGKYVVTYKDNKDVEHTVVLATMDDIVDVPIIGVKLDENGVYYWTKCIDGEITWLTDDDGEKFPVSGYTPTISVDADGCWTVDGVQILDASGNPIKATTDATSVFRSAELDGDGNFSLTLGDGSTITLRVFNSLNLKLDAMPVTTVADPSKSITVSYELSGEAKETAIVAVAKAEGLDAVIDRDAKTVTVSFDASFSRGTVIVMAYDLADNVIVKPLFYKAATLGTVAISTPDQLVAFAAAVNAGGEEAAAKAVLTQDIDMKDVAWTPIGNGAYTTANAMTGPAFQGTFDGQGHAVRNLKIVVPADAAAGSAWGLFGVLKGATVRNLTIGEGSSVVSTAAAMTAVGAVAGYAYEATIENCENRAAIDIQGGGDNVRESAGGIVGAICANENDSHILSCTNYGKITSKNSVNTKNGATGFSIGGIVGFADASTTTERYNNVVGCVNEGAIDAQATRTAGVVATMNKYTKLENCANNAAVTCSDVTASNSRVAGIVSAMGGHTYLTSCVNNGTVAFAVAGDTTHGYAAGIAGQTNDNNTAIDGCENYGAVLSDIINAAANKYIGIVCANTNKKTIAIRNCKIGGRIGPFSDGQQGATEITEQNFEQYIYFTLTGGGVPTLENNSFSGGPAKPGIATVEDLTAFRDAVNAGESTAQWEDAGGVVSLLGDIDMKDVAGWTPIGNASYKWEKNLLTIEGNAFKGTFDGQGYALKNLKLAYGGSAANTAYGLFGVLDGATVRNLTVGTALGDASALKVTASGGTAEVGVIAGVCRDANVSDCVNYAKIEYDGTSAARVSAAMVGFIFSETEGTKLERLQNYGAVEADTHGNSTNGGNTAIHMAGICGFATGNATNKICNDIAYCDNYGNITSNSARSSGIVAAANTYTRINSCVNHGNQLNTCGTTGRLGNITCITGTGCSMTDCINNGNLVSTGGARCGGLLSLANHATNSFSGCANYGEIVTDDANRGVFFGYSAYATNWINCIAGGKVGVYNGGTTVYDSYGENEQVRYLGVQKATDPINADNITYLIGSSSGGSGGDDDVEPTLRILFIGNSFTKDAVEHLPKMVSAADIPTLKMVHLYYGGRTIPEYADGYATKSDYTCYKYNPGTSLWLSYTGYNIQQIVKSDTWDIVCLQEHTGNSCGWIWNDTEKNAIQGLIADIRADQNGHTPKFVYIMSQAYFNMDKIGTAQRPYKNFTTQDEMFDVIVAQARKVLDQTDVEQIIPTGTVLQNLRTSPLNNDMDLTRDGYHMDYGLSRYAAACAVFESIISPSFDGKKLDGNSFRYNVSSTADGTYTTPVTDDNQPVALQAARYALATPFAVTDMSPGTQTPGNGIEDTDFENDSNKE</sequence>
<evidence type="ECO:0000259" key="3">
    <source>
        <dbReference type="Pfam" id="PF16227"/>
    </source>
</evidence>
<proteinExistence type="predicted"/>
<dbReference type="InterPro" id="IPR032616">
    <property type="entry name" value="DUF4886"/>
</dbReference>
<dbReference type="EMBL" id="BQOL01000002">
    <property type="protein sequence ID" value="GKI19775.1"/>
    <property type="molecule type" value="Genomic_DNA"/>
</dbReference>
<evidence type="ECO:0000313" key="5">
    <source>
        <dbReference type="EMBL" id="GKI19775.1"/>
    </source>
</evidence>
<dbReference type="InterPro" id="IPR036514">
    <property type="entry name" value="SGNH_hydro_sf"/>
</dbReference>
<evidence type="ECO:0000256" key="1">
    <source>
        <dbReference type="SAM" id="Coils"/>
    </source>
</evidence>
<dbReference type="RefSeq" id="WP_244076850.1">
    <property type="nucleotide sequence ID" value="NZ_AP025581.1"/>
</dbReference>
<feature type="compositionally biased region" description="Acidic residues" evidence="2">
    <location>
        <begin position="1402"/>
        <end position="1413"/>
    </location>
</feature>
<gene>
    <name evidence="5" type="ORF">CE91St16_26830</name>
</gene>
<keyword evidence="1" id="KW-0175">Coiled coil</keyword>
<evidence type="ECO:0000259" key="4">
    <source>
        <dbReference type="Pfam" id="PF16378"/>
    </source>
</evidence>
<evidence type="ECO:0008006" key="7">
    <source>
        <dbReference type="Google" id="ProtNLM"/>
    </source>
</evidence>
<comment type="caution">
    <text evidence="5">The sequence shown here is derived from an EMBL/GenBank/DDBJ whole genome shotgun (WGS) entry which is preliminary data.</text>
</comment>
<evidence type="ECO:0000256" key="2">
    <source>
        <dbReference type="SAM" id="MobiDB-lite"/>
    </source>
</evidence>
<dbReference type="Pfam" id="PF16378">
    <property type="entry name" value="DUF4988"/>
    <property type="match status" value="1"/>
</dbReference>
<name>A0AA37KQ83_9BACT</name>
<feature type="domain" description="DUF4988" evidence="4">
    <location>
        <begin position="27"/>
        <end position="173"/>
    </location>
</feature>
<dbReference type="Gene3D" id="3.40.50.1110">
    <property type="entry name" value="SGNH hydrolase"/>
    <property type="match status" value="1"/>
</dbReference>